<organism evidence="1 2">
    <name type="scientific">Anoxynatronum sibiricum</name>
    <dbReference type="NCBI Taxonomy" id="210623"/>
    <lineage>
        <taxon>Bacteria</taxon>
        <taxon>Bacillati</taxon>
        <taxon>Bacillota</taxon>
        <taxon>Clostridia</taxon>
        <taxon>Eubacteriales</taxon>
        <taxon>Clostridiaceae</taxon>
        <taxon>Anoxynatronum</taxon>
    </lineage>
</organism>
<gene>
    <name evidence="1" type="ORF">AAIG11_14590</name>
</gene>
<protein>
    <submittedName>
        <fullName evidence="1">Uncharacterized protein</fullName>
    </submittedName>
</protein>
<proteinExistence type="predicted"/>
<keyword evidence="2" id="KW-1185">Reference proteome</keyword>
<dbReference type="RefSeq" id="WP_343186996.1">
    <property type="nucleotide sequence ID" value="NZ_JBCITM010000020.1"/>
</dbReference>
<dbReference type="EMBL" id="JBCITM010000020">
    <property type="protein sequence ID" value="MEN1761712.1"/>
    <property type="molecule type" value="Genomic_DNA"/>
</dbReference>
<reference evidence="1 2" key="1">
    <citation type="submission" date="2024-04" db="EMBL/GenBank/DDBJ databases">
        <title>Genome sequencing and metabolic network reconstruction of aminoacids and betaine degradation by Anoxynatronum sibiricum.</title>
        <authorList>
            <person name="Detkova E.N."/>
            <person name="Boltjanskaja Y.V."/>
            <person name="Mardanov A.V."/>
            <person name="Kevbrin V."/>
        </authorList>
    </citation>
    <scope>NUCLEOTIDE SEQUENCE [LARGE SCALE GENOMIC DNA]</scope>
    <source>
        <strain evidence="1 2">Z-7981</strain>
    </source>
</reference>
<name>A0ABU9VX13_9CLOT</name>
<evidence type="ECO:0000313" key="2">
    <source>
        <dbReference type="Proteomes" id="UP001407405"/>
    </source>
</evidence>
<evidence type="ECO:0000313" key="1">
    <source>
        <dbReference type="EMBL" id="MEN1761712.1"/>
    </source>
</evidence>
<sequence length="74" mass="8782">MIMLNDILHLSEADLKNTKIRFNQSNSGDFDPVSLFKEKNQRLYEGQFWNYSKNKSFKEGQIAIGFITEHWGRR</sequence>
<comment type="caution">
    <text evidence="1">The sequence shown here is derived from an EMBL/GenBank/DDBJ whole genome shotgun (WGS) entry which is preliminary data.</text>
</comment>
<dbReference type="Proteomes" id="UP001407405">
    <property type="component" value="Unassembled WGS sequence"/>
</dbReference>
<accession>A0ABU9VX13</accession>